<evidence type="ECO:0000313" key="2">
    <source>
        <dbReference type="Proteomes" id="UP001140562"/>
    </source>
</evidence>
<protein>
    <recommendedName>
        <fullName evidence="3">F-box domain-containing protein</fullName>
    </recommendedName>
</protein>
<name>A0A9W9C372_9PLEO</name>
<dbReference type="PANTHER" id="PTHR42085">
    <property type="entry name" value="F-BOX DOMAIN-CONTAINING PROTEIN"/>
    <property type="match status" value="1"/>
</dbReference>
<dbReference type="PANTHER" id="PTHR42085:SF1">
    <property type="entry name" value="F-BOX DOMAIN-CONTAINING PROTEIN"/>
    <property type="match status" value="1"/>
</dbReference>
<proteinExistence type="predicted"/>
<dbReference type="OrthoDB" id="62952at2759"/>
<comment type="caution">
    <text evidence="1">The sequence shown here is derived from an EMBL/GenBank/DDBJ whole genome shotgun (WGS) entry which is preliminary data.</text>
</comment>
<sequence>MQTIFDFNILMQLPAEVRESIYGYVFKSDKPIRPQLCDDSFHLQHAKFHDANTIAHDATFKLMSLTRASTKLREESLPVFYSANSFAIGNDTTTYLTWLESAGRLDWIRRVNFVIPYHSEDYAASVLWMVSGYDEQVEEHLKKKRYNNKTKKYFSSIPHLLREHPRYLTGGWSDLTMCVLFRMLSTSLDASTGSDCKRKIVLPVSNPSAFETDSKLRWLSTVTCGLGIELRLIEQPGSATLHNGNVYLQWNREYQKTDVVTLAGPEEGSSKEVMRRAKEQFPEIERYRRPYKSVFYRTPCFARQGNLTWYDMPTMGGGNPQ</sequence>
<evidence type="ECO:0008006" key="3">
    <source>
        <dbReference type="Google" id="ProtNLM"/>
    </source>
</evidence>
<dbReference type="InterPro" id="IPR038883">
    <property type="entry name" value="AN11006-like"/>
</dbReference>
<gene>
    <name evidence="1" type="ORF">N0V87_001446</name>
</gene>
<evidence type="ECO:0000313" key="1">
    <source>
        <dbReference type="EMBL" id="KAJ4341783.1"/>
    </source>
</evidence>
<dbReference type="Proteomes" id="UP001140562">
    <property type="component" value="Unassembled WGS sequence"/>
</dbReference>
<reference evidence="1" key="1">
    <citation type="submission" date="2022-10" db="EMBL/GenBank/DDBJ databases">
        <title>Tapping the CABI collections for fungal endophytes: first genome assemblies for Collariella, Neodidymelliopsis, Ascochyta clinopodiicola, Didymella pomorum, Didymosphaeria variabile, Neocosmospora piperis and Neocucurbitaria cava.</title>
        <authorList>
            <person name="Hill R."/>
        </authorList>
    </citation>
    <scope>NUCLEOTIDE SEQUENCE</scope>
    <source>
        <strain evidence="1">IMI 360193</strain>
    </source>
</reference>
<keyword evidence="2" id="KW-1185">Reference proteome</keyword>
<organism evidence="1 2">
    <name type="scientific">Didymella glomerata</name>
    <dbReference type="NCBI Taxonomy" id="749621"/>
    <lineage>
        <taxon>Eukaryota</taxon>
        <taxon>Fungi</taxon>
        <taxon>Dikarya</taxon>
        <taxon>Ascomycota</taxon>
        <taxon>Pezizomycotina</taxon>
        <taxon>Dothideomycetes</taxon>
        <taxon>Pleosporomycetidae</taxon>
        <taxon>Pleosporales</taxon>
        <taxon>Pleosporineae</taxon>
        <taxon>Didymellaceae</taxon>
        <taxon>Didymella</taxon>
    </lineage>
</organism>
<dbReference type="EMBL" id="JAPEUV010000009">
    <property type="protein sequence ID" value="KAJ4341783.1"/>
    <property type="molecule type" value="Genomic_DNA"/>
</dbReference>
<accession>A0A9W9C372</accession>
<dbReference type="AlphaFoldDB" id="A0A9W9C372"/>